<evidence type="ECO:0000313" key="2">
    <source>
        <dbReference type="Proteomes" id="UP000660611"/>
    </source>
</evidence>
<evidence type="ECO:0008006" key="3">
    <source>
        <dbReference type="Google" id="ProtNLM"/>
    </source>
</evidence>
<comment type="caution">
    <text evidence="1">The sequence shown here is derived from an EMBL/GenBank/DDBJ whole genome shotgun (WGS) entry which is preliminary data.</text>
</comment>
<keyword evidence="2" id="KW-1185">Reference proteome</keyword>
<dbReference type="AlphaFoldDB" id="A0A919PT52"/>
<dbReference type="EMBL" id="BONQ01000129">
    <property type="protein sequence ID" value="GIG50385.1"/>
    <property type="molecule type" value="Genomic_DNA"/>
</dbReference>
<reference evidence="1" key="1">
    <citation type="submission" date="2021-01" db="EMBL/GenBank/DDBJ databases">
        <title>Whole genome shotgun sequence of Dactylosporangium siamense NBRC 106093.</title>
        <authorList>
            <person name="Komaki H."/>
            <person name="Tamura T."/>
        </authorList>
    </citation>
    <scope>NUCLEOTIDE SEQUENCE</scope>
    <source>
        <strain evidence="1">NBRC 106093</strain>
    </source>
</reference>
<name>A0A919PT52_9ACTN</name>
<sequence length="321" mass="35647">MPVLDRDWALDDLELRSVRDRAVAGDWAAARDGVAAAGTDWERRGHRIWALAEAAPANAGEWLDAWLSATPDDPIAVTVHAAALGERAGKARGTAPAARTSQEQFRSFAELSTQTWAEAERALALAPDDPVPCNILLIAMFGDAGRRGAFREILAEARRRERYSFEVNMTAVTFHCEKWYGSHDAMFAAARETASEAPAGTGVTMLPLLAHLEYAMREYSWGKVSARGLVDCQNYFRRPDVQRELDACVTKWRSPGPPTHAKALTCENWLALAYALSGRRDDCKAVFDRIGPHVDSYTWSYFYGNVVGGFRVNWAWANRVR</sequence>
<proteinExistence type="predicted"/>
<gene>
    <name evidence="1" type="ORF">Dsi01nite_084260</name>
</gene>
<organism evidence="1 2">
    <name type="scientific">Dactylosporangium siamense</name>
    <dbReference type="NCBI Taxonomy" id="685454"/>
    <lineage>
        <taxon>Bacteria</taxon>
        <taxon>Bacillati</taxon>
        <taxon>Actinomycetota</taxon>
        <taxon>Actinomycetes</taxon>
        <taxon>Micromonosporales</taxon>
        <taxon>Micromonosporaceae</taxon>
        <taxon>Dactylosporangium</taxon>
    </lineage>
</organism>
<accession>A0A919PT52</accession>
<evidence type="ECO:0000313" key="1">
    <source>
        <dbReference type="EMBL" id="GIG50385.1"/>
    </source>
</evidence>
<protein>
    <recommendedName>
        <fullName evidence="3">DUF4034 domain-containing protein</fullName>
    </recommendedName>
</protein>
<dbReference type="Proteomes" id="UP000660611">
    <property type="component" value="Unassembled WGS sequence"/>
</dbReference>